<sequence>MSDESDSTIELNRRRVLAGLGTIGVASAGAGAGTFALFSDTEESTGNSVTAGTLNLTADGNDGSETTTLSVTGAAPGDTGIATTTLRNAGNISGFLNVDIDSVSSAENGLVEPERQAGDSSTGGSSGELADYLSIELDIGGNMFTSGLVSGMENVQFNPNEPISGSSVKDFNIQWEIDEAAGNVIQTDSVSVDFTLELLQEAQGKDVVLSGDTPYGQGAGFSNPWDTTGDSGTPDISVSGSGAWGTVDHSSSGTGNATGGEYKQGFYFAGDFSSISTLSGYTIDEITEISYSLYKDAPLAGNDIYLLIYTRPEGDGNDGASWYDSRLVALPSDANGAGSPNFTTGEWNTFSTRNGASNTLVFDDSGHKGGNSVGGPVLPTLSDLGSGPIDWTNYDSSLSSTFDYQNQEVKALSLQTNSTSPDLEAWIDDVTVKLATGEELSLDLEP</sequence>
<feature type="compositionally biased region" description="Polar residues" evidence="1">
    <location>
        <begin position="44"/>
        <end position="71"/>
    </location>
</feature>
<evidence type="ECO:0000313" key="3">
    <source>
        <dbReference type="EMBL" id="RNJ26325.1"/>
    </source>
</evidence>
<gene>
    <name evidence="3" type="ORF">Nmn1133_06345</name>
</gene>
<dbReference type="Proteomes" id="UP000270581">
    <property type="component" value="Unassembled WGS sequence"/>
</dbReference>
<dbReference type="Pfam" id="PF12389">
    <property type="entry name" value="Peptidase_M73"/>
    <property type="match status" value="1"/>
</dbReference>
<feature type="region of interest" description="Disordered" evidence="1">
    <location>
        <begin position="44"/>
        <end position="78"/>
    </location>
</feature>
<dbReference type="InterPro" id="IPR023833">
    <property type="entry name" value="Signal_pept_SipW-depend-type"/>
</dbReference>
<proteinExistence type="predicted"/>
<keyword evidence="2" id="KW-0812">Transmembrane</keyword>
<feature type="transmembrane region" description="Helical" evidence="2">
    <location>
        <begin position="16"/>
        <end position="38"/>
    </location>
</feature>
<accession>A0AAJ4R8S7</accession>
<name>A0AAJ4R8S7_9EURY</name>
<reference evidence="3 4" key="1">
    <citation type="submission" date="2018-11" db="EMBL/GenBank/DDBJ databases">
        <title>Genome sequences of Natronomonas sp. CBA1133.</title>
        <authorList>
            <person name="Roh S.W."/>
            <person name="Cha I.-T."/>
        </authorList>
    </citation>
    <scope>NUCLEOTIDE SEQUENCE [LARGE SCALE GENOMIC DNA]</scope>
    <source>
        <strain evidence="3 4">CBA1133</strain>
    </source>
</reference>
<evidence type="ECO:0000256" key="1">
    <source>
        <dbReference type="SAM" id="MobiDB-lite"/>
    </source>
</evidence>
<evidence type="ECO:0000256" key="2">
    <source>
        <dbReference type="SAM" id="Phobius"/>
    </source>
</evidence>
<comment type="caution">
    <text evidence="3">The sequence shown here is derived from an EMBL/GenBank/DDBJ whole genome shotgun (WGS) entry which is preliminary data.</text>
</comment>
<evidence type="ECO:0008006" key="5">
    <source>
        <dbReference type="Google" id="ProtNLM"/>
    </source>
</evidence>
<keyword evidence="2" id="KW-0472">Membrane</keyword>
<dbReference type="RefSeq" id="WP_075936223.1">
    <property type="nucleotide sequence ID" value="NZ_BDJH01000002.1"/>
</dbReference>
<protein>
    <recommendedName>
        <fullName evidence="5">SipW-cognate class signal peptide</fullName>
    </recommendedName>
</protein>
<keyword evidence="2" id="KW-1133">Transmembrane helix</keyword>
<dbReference type="InterPro" id="IPR006311">
    <property type="entry name" value="TAT_signal"/>
</dbReference>
<dbReference type="PROSITE" id="PS51318">
    <property type="entry name" value="TAT"/>
    <property type="match status" value="1"/>
</dbReference>
<dbReference type="EMBL" id="RJJC01000001">
    <property type="protein sequence ID" value="RNJ26325.1"/>
    <property type="molecule type" value="Genomic_DNA"/>
</dbReference>
<evidence type="ECO:0000313" key="4">
    <source>
        <dbReference type="Proteomes" id="UP000270581"/>
    </source>
</evidence>
<keyword evidence="4" id="KW-1185">Reference proteome</keyword>
<dbReference type="NCBIfam" id="TIGR04088">
    <property type="entry name" value="cognate_SipW"/>
    <property type="match status" value="1"/>
</dbReference>
<dbReference type="InterPro" id="IPR022121">
    <property type="entry name" value="Peptidase_M73_camelysin"/>
</dbReference>
<dbReference type="AlphaFoldDB" id="A0AAJ4R8S7"/>
<organism evidence="3 4">
    <name type="scientific">Halosegnis longus</name>
    <dbReference type="NCBI Taxonomy" id="2216012"/>
    <lineage>
        <taxon>Archaea</taxon>
        <taxon>Methanobacteriati</taxon>
        <taxon>Methanobacteriota</taxon>
        <taxon>Stenosarchaea group</taxon>
        <taxon>Halobacteria</taxon>
        <taxon>Halobacteriales</taxon>
        <taxon>Natronomonadaceae</taxon>
        <taxon>Halosegnis</taxon>
    </lineage>
</organism>